<organism evidence="1 2">
    <name type="scientific">Eretmocerus hayati</name>
    <dbReference type="NCBI Taxonomy" id="131215"/>
    <lineage>
        <taxon>Eukaryota</taxon>
        <taxon>Metazoa</taxon>
        <taxon>Ecdysozoa</taxon>
        <taxon>Arthropoda</taxon>
        <taxon>Hexapoda</taxon>
        <taxon>Insecta</taxon>
        <taxon>Pterygota</taxon>
        <taxon>Neoptera</taxon>
        <taxon>Endopterygota</taxon>
        <taxon>Hymenoptera</taxon>
        <taxon>Apocrita</taxon>
        <taxon>Proctotrupomorpha</taxon>
        <taxon>Chalcidoidea</taxon>
        <taxon>Aphelinidae</taxon>
        <taxon>Aphelininae</taxon>
        <taxon>Eretmocerus</taxon>
    </lineage>
</organism>
<evidence type="ECO:0000313" key="2">
    <source>
        <dbReference type="Proteomes" id="UP001239111"/>
    </source>
</evidence>
<reference evidence="1" key="1">
    <citation type="submission" date="2023-04" db="EMBL/GenBank/DDBJ databases">
        <title>A chromosome-level genome assembly of the parasitoid wasp Eretmocerus hayati.</title>
        <authorList>
            <person name="Zhong Y."/>
            <person name="Liu S."/>
            <person name="Liu Y."/>
        </authorList>
    </citation>
    <scope>NUCLEOTIDE SEQUENCE</scope>
    <source>
        <strain evidence="1">ZJU_SS_LIU_2023</strain>
    </source>
</reference>
<keyword evidence="2" id="KW-1185">Reference proteome</keyword>
<sequence length="119" mass="13857">MDGNNTMNTNQDFSFEECNLKKKYPWHHTIVHIKHQNKQHMIRLLSHGKYCACSRVAWEKAVEAECSTGENSFKYYGKAAQHREWLLGWRSYQVIREPEGLKALEFVGVVKAGTDELEV</sequence>
<gene>
    <name evidence="1" type="ORF">QAD02_013793</name>
</gene>
<dbReference type="EMBL" id="CM056742">
    <property type="protein sequence ID" value="KAJ8678006.1"/>
    <property type="molecule type" value="Genomic_DNA"/>
</dbReference>
<protein>
    <submittedName>
        <fullName evidence="1">Uncharacterized protein</fullName>
    </submittedName>
</protein>
<dbReference type="Proteomes" id="UP001239111">
    <property type="component" value="Chromosome 2"/>
</dbReference>
<comment type="caution">
    <text evidence="1">The sequence shown here is derived from an EMBL/GenBank/DDBJ whole genome shotgun (WGS) entry which is preliminary data.</text>
</comment>
<accession>A0ACC2P3K4</accession>
<evidence type="ECO:0000313" key="1">
    <source>
        <dbReference type="EMBL" id="KAJ8678006.1"/>
    </source>
</evidence>
<proteinExistence type="predicted"/>
<name>A0ACC2P3K4_9HYME</name>